<evidence type="ECO:0000256" key="5">
    <source>
        <dbReference type="ARBA" id="ARBA00022679"/>
    </source>
</evidence>
<feature type="transmembrane region" description="Helical" evidence="12">
    <location>
        <begin position="890"/>
        <end position="911"/>
    </location>
</feature>
<feature type="compositionally biased region" description="Polar residues" evidence="11">
    <location>
        <begin position="91"/>
        <end position="107"/>
    </location>
</feature>
<accession>A0A498HRB5</accession>
<evidence type="ECO:0000256" key="9">
    <source>
        <dbReference type="ARBA" id="ARBA00023315"/>
    </source>
</evidence>
<evidence type="ECO:0000256" key="6">
    <source>
        <dbReference type="ARBA" id="ARBA00022692"/>
    </source>
</evidence>
<gene>
    <name evidence="16" type="ORF">DVH24_012166</name>
</gene>
<feature type="compositionally biased region" description="Polar residues" evidence="11">
    <location>
        <begin position="425"/>
        <end position="457"/>
    </location>
</feature>
<evidence type="ECO:0000256" key="1">
    <source>
        <dbReference type="ARBA" id="ARBA00004370"/>
    </source>
</evidence>
<dbReference type="STRING" id="3750.A0A498HRB5"/>
<keyword evidence="6 12" id="KW-0812">Transmembrane</keyword>
<dbReference type="Pfam" id="PF08541">
    <property type="entry name" value="ACP_syn_III_C"/>
    <property type="match status" value="1"/>
</dbReference>
<dbReference type="GO" id="GO:0016020">
    <property type="term" value="C:membrane"/>
    <property type="evidence" value="ECO:0007669"/>
    <property type="project" value="UniProtKB-SubCell"/>
</dbReference>
<comment type="similarity">
    <text evidence="3">Belongs to the thiolase-like superfamily. Chalcone/stilbene synthases family.</text>
</comment>
<feature type="compositionally biased region" description="Polar residues" evidence="11">
    <location>
        <begin position="587"/>
        <end position="604"/>
    </location>
</feature>
<dbReference type="FunFam" id="3.40.47.10:FF:000028">
    <property type="entry name" value="3-ketoacyl-CoA synthase"/>
    <property type="match status" value="1"/>
</dbReference>
<sequence>MFVTRDPVTAIRETVTFLPDKMRHAPPPSLQFLAAAATNSAVTAMSSRPPYRGGRNPWQRGFSNRPYSGGGRSNYVTGDSHFRSVRDANLGSRQGDSGPFPNQTSYRRTPPPSFDLNYFRGPPQLDHNQPYRPNQQFRPPHQFRPPQQFRPRPKPLDYRNWEFAKTTPSPTCERFTVLSYNILADYLANDHRSKLYYHIPHHMMDWQWRKRNLIFELGLWSPDIMCLQEVDKFEDLEEEFKLKGYIGIWKMRTGNPVDGCAIFWRSSRFKLVHEESIEFNKLGLRDNVAQICVLESIRQNSTKNVAALPTSSTGTNKVVICNIHVLYNPRRGEIKLGQVRVLLDRAHAVSKIWNDAPIVLCGDFNCTPKSPLYNFISEQKLDLSGVDRDKVSGQASAQIYAPRAGPASHIAQGPPIVDGREAGLNSGNQSLDIQNPNNPESSAESVPLVNNLSQPQGTDIPDVFDKSCPNVHFGKDDGSKDVDVNQETKQNSLDVSEVETGSAFHVTEMGYKEKVDFTSNSNLGLSSRHLNSDVSLEKERMNCDIHKHLSTRDNDSIREGIDPDSAVPIDSEVPLSKLSNQASITDATKGSSLENLGHMSSNPVSGVEEERPSASYQVDISCPSASADLELQKNMEKLSLSVLDEAIPADENIAEDDKTFISALHDTEDAFPSDFTSVTPPNSAFSASPNAERTYYDPSLWTPMEIETATGNAEHTLLEHPLKLKSTYTEVEDCSGTRDSSGEPLVTSYNKLFLGTVDYIWRSEGLQTVRVLAPIPKQAMQWTSGFPTKKWGSDHIALASEGPISLRIFGKMSPSNLNAPLIPSSSVSSASLKLPDFKQSVKLKYVKLGYHYLITHGMYLFLSPLFVLTVAQLSTFSLQDLHDLWDHLRFNLISVVLCSTLLVFLLTLFFFTRPRPVYLVDFSCYKPEDARKVTRQIFMNCSHSIGTFTEENLAFQRKILERSGLGESTYLPEAVIQVPPNPCMAEARKEAEMVMFGALDQLFEKTRIKPKDIGILIVNCSLFNPTPSLSAMIINHYRLRGNIISYNLGGMGCSAGLISIDLAKDLLRVHPNTYALVISMENITLNWYFGNDRSMLVSNCLFRMGGAAILLSNKWSDRRRSKYQLVHTVRTHKGSDDKCFSCVTQQEDFAGKIGVSLSKDLMAVAGDALKTNITTLGPLVLPMSEQLLFFATLVGRKLLKMKVKPYIPDFKLAFEHFCIHAGGRAVLDELEKNLQLSDHHMEPSRMTLYRFGNTSSSSLWYELAYTEAKGRMKKGDRTWQIAFGSGFKCNSAVWKALRTVNPAKEKNPWMDEIHQFPVDVPKYGFCCSEVFGFSYEMDAVRLTSSTKAKQHRHLSSATLSLDPYPIPQKENAALLLYSFLPYF</sequence>
<comment type="caution">
    <text evidence="16">The sequence shown here is derived from an EMBL/GenBank/DDBJ whole genome shotgun (WGS) entry which is preliminary data.</text>
</comment>
<dbReference type="InterPro" id="IPR013601">
    <property type="entry name" value="FAE1_typ3_polyketide_synth"/>
</dbReference>
<dbReference type="InterPro" id="IPR036691">
    <property type="entry name" value="Endo/exonu/phosph_ase_sf"/>
</dbReference>
<evidence type="ECO:0000256" key="12">
    <source>
        <dbReference type="SAM" id="Phobius"/>
    </source>
</evidence>
<evidence type="ECO:0000256" key="7">
    <source>
        <dbReference type="ARBA" id="ARBA00022989"/>
    </source>
</evidence>
<evidence type="ECO:0000256" key="8">
    <source>
        <dbReference type="ARBA" id="ARBA00023136"/>
    </source>
</evidence>
<dbReference type="PANTHER" id="PTHR31561">
    <property type="entry name" value="3-KETOACYL-COA SYNTHASE"/>
    <property type="match status" value="1"/>
</dbReference>
<feature type="transmembrane region" description="Helical" evidence="12">
    <location>
        <begin position="848"/>
        <end position="870"/>
    </location>
</feature>
<dbReference type="InterPro" id="IPR016039">
    <property type="entry name" value="Thiolase-like"/>
</dbReference>
<feature type="domain" description="Beta-ketoacyl-[acyl-carrier-protein] synthase III C-terminal" evidence="15">
    <location>
        <begin position="1215"/>
        <end position="1295"/>
    </location>
</feature>
<keyword evidence="7 12" id="KW-1133">Transmembrane helix</keyword>
<dbReference type="SUPFAM" id="SSF53901">
    <property type="entry name" value="Thiolase-like"/>
    <property type="match status" value="2"/>
</dbReference>
<keyword evidence="9" id="KW-0012">Acyltransferase</keyword>
<dbReference type="EMBL" id="RDQH01000341">
    <property type="protein sequence ID" value="RXH72482.1"/>
    <property type="molecule type" value="Genomic_DNA"/>
</dbReference>
<dbReference type="EC" id="2.3.1.199" evidence="4"/>
<feature type="region of interest" description="Disordered" evidence="11">
    <location>
        <begin position="45"/>
        <end position="152"/>
    </location>
</feature>
<dbReference type="SUPFAM" id="SSF56219">
    <property type="entry name" value="DNase I-like"/>
    <property type="match status" value="1"/>
</dbReference>
<reference evidence="16 17" key="1">
    <citation type="submission" date="2018-10" db="EMBL/GenBank/DDBJ databases">
        <title>A high-quality apple genome assembly.</title>
        <authorList>
            <person name="Hu J."/>
        </authorList>
    </citation>
    <scope>NUCLEOTIDE SEQUENCE [LARGE SCALE GENOMIC DNA]</scope>
    <source>
        <strain evidence="17">cv. HFTH1</strain>
        <tissue evidence="16">Young leaf</tissue>
    </source>
</reference>
<dbReference type="InterPro" id="IPR005135">
    <property type="entry name" value="Endo/exonuclease/phosphatase"/>
</dbReference>
<evidence type="ECO:0000259" key="14">
    <source>
        <dbReference type="Pfam" id="PF08392"/>
    </source>
</evidence>
<dbReference type="Gene3D" id="3.40.47.10">
    <property type="match status" value="1"/>
</dbReference>
<dbReference type="Proteomes" id="UP000290289">
    <property type="component" value="Chromosome 15"/>
</dbReference>
<evidence type="ECO:0000259" key="13">
    <source>
        <dbReference type="Pfam" id="PF03372"/>
    </source>
</evidence>
<dbReference type="UniPathway" id="UPA00094"/>
<dbReference type="InterPro" id="IPR012392">
    <property type="entry name" value="3-ktacl-CoA_syn"/>
</dbReference>
<dbReference type="InterPro" id="IPR013747">
    <property type="entry name" value="ACP_syn_III_C"/>
</dbReference>
<dbReference type="FunFam" id="3.60.10.10:FF:000086">
    <property type="entry name" value="Carbon catabolite repressor protein 4 homolog 6"/>
    <property type="match status" value="1"/>
</dbReference>
<evidence type="ECO:0000256" key="11">
    <source>
        <dbReference type="SAM" id="MobiDB-lite"/>
    </source>
</evidence>
<comment type="pathway">
    <text evidence="2">Lipid metabolism; fatty acid biosynthesis.</text>
</comment>
<comment type="subcellular location">
    <subcellularLocation>
        <location evidence="1">Membrane</location>
    </subcellularLocation>
</comment>
<evidence type="ECO:0000313" key="16">
    <source>
        <dbReference type="EMBL" id="RXH72482.1"/>
    </source>
</evidence>
<dbReference type="GO" id="GO:0009922">
    <property type="term" value="F:fatty acid elongase activity"/>
    <property type="evidence" value="ECO:0007669"/>
    <property type="project" value="UniProtKB-EC"/>
</dbReference>
<feature type="compositionally biased region" description="Basic and acidic residues" evidence="11">
    <location>
        <begin position="473"/>
        <end position="483"/>
    </location>
</feature>
<proteinExistence type="inferred from homology"/>
<comment type="catalytic activity">
    <reaction evidence="10">
        <text>a very-long-chain acyl-CoA + malonyl-CoA + H(+) = a very-long-chain 3-oxoacyl-CoA + CO2 + CoA</text>
        <dbReference type="Rhea" id="RHEA:32727"/>
        <dbReference type="ChEBI" id="CHEBI:15378"/>
        <dbReference type="ChEBI" id="CHEBI:16526"/>
        <dbReference type="ChEBI" id="CHEBI:57287"/>
        <dbReference type="ChEBI" id="CHEBI:57384"/>
        <dbReference type="ChEBI" id="CHEBI:90725"/>
        <dbReference type="ChEBI" id="CHEBI:90736"/>
        <dbReference type="EC" id="2.3.1.199"/>
    </reaction>
</comment>
<evidence type="ECO:0000256" key="3">
    <source>
        <dbReference type="ARBA" id="ARBA00005531"/>
    </source>
</evidence>
<feature type="region of interest" description="Disordered" evidence="11">
    <location>
        <begin position="403"/>
        <end position="489"/>
    </location>
</feature>
<evidence type="ECO:0000256" key="10">
    <source>
        <dbReference type="ARBA" id="ARBA00047375"/>
    </source>
</evidence>
<dbReference type="Pfam" id="PF03372">
    <property type="entry name" value="Exo_endo_phos"/>
    <property type="match status" value="1"/>
</dbReference>
<evidence type="ECO:0000256" key="2">
    <source>
        <dbReference type="ARBA" id="ARBA00005194"/>
    </source>
</evidence>
<dbReference type="Pfam" id="PF08392">
    <property type="entry name" value="FAE1_CUT1_RppA"/>
    <property type="match status" value="1"/>
</dbReference>
<feature type="domain" description="FAE" evidence="14">
    <location>
        <begin position="910"/>
        <end position="1198"/>
    </location>
</feature>
<feature type="compositionally biased region" description="Low complexity" evidence="11">
    <location>
        <begin position="132"/>
        <end position="150"/>
    </location>
</feature>
<keyword evidence="5" id="KW-0808">Transferase</keyword>
<dbReference type="Gene3D" id="3.60.10.10">
    <property type="entry name" value="Endonuclease/exonuclease/phosphatase"/>
    <property type="match status" value="2"/>
</dbReference>
<name>A0A498HRB5_MALDO</name>
<feature type="region of interest" description="Disordered" evidence="11">
    <location>
        <begin position="587"/>
        <end position="615"/>
    </location>
</feature>
<evidence type="ECO:0000256" key="4">
    <source>
        <dbReference type="ARBA" id="ARBA00012307"/>
    </source>
</evidence>
<keyword evidence="8 12" id="KW-0472">Membrane</keyword>
<evidence type="ECO:0000313" key="17">
    <source>
        <dbReference type="Proteomes" id="UP000290289"/>
    </source>
</evidence>
<feature type="domain" description="Endonuclease/exonuclease/phosphatase" evidence="13">
    <location>
        <begin position="220"/>
        <end position="392"/>
    </location>
</feature>
<organism evidence="16 17">
    <name type="scientific">Malus domestica</name>
    <name type="common">Apple</name>
    <name type="synonym">Pyrus malus</name>
    <dbReference type="NCBI Taxonomy" id="3750"/>
    <lineage>
        <taxon>Eukaryota</taxon>
        <taxon>Viridiplantae</taxon>
        <taxon>Streptophyta</taxon>
        <taxon>Embryophyta</taxon>
        <taxon>Tracheophyta</taxon>
        <taxon>Spermatophyta</taxon>
        <taxon>Magnoliopsida</taxon>
        <taxon>eudicotyledons</taxon>
        <taxon>Gunneridae</taxon>
        <taxon>Pentapetalae</taxon>
        <taxon>rosids</taxon>
        <taxon>fabids</taxon>
        <taxon>Rosales</taxon>
        <taxon>Rosaceae</taxon>
        <taxon>Amygdaloideae</taxon>
        <taxon>Maleae</taxon>
        <taxon>Malus</taxon>
    </lineage>
</organism>
<dbReference type="CDD" id="cd00831">
    <property type="entry name" value="CHS_like"/>
    <property type="match status" value="1"/>
</dbReference>
<dbReference type="GO" id="GO:0006633">
    <property type="term" value="P:fatty acid biosynthetic process"/>
    <property type="evidence" value="ECO:0007669"/>
    <property type="project" value="UniProtKB-UniPathway"/>
</dbReference>
<evidence type="ECO:0000259" key="15">
    <source>
        <dbReference type="Pfam" id="PF08541"/>
    </source>
</evidence>
<protein>
    <recommendedName>
        <fullName evidence="4">very-long-chain 3-oxoacyl-CoA synthase</fullName>
        <ecNumber evidence="4">2.3.1.199</ecNumber>
    </recommendedName>
</protein>
<keyword evidence="17" id="KW-1185">Reference proteome</keyword>